<dbReference type="AlphaFoldDB" id="A0A9N7UZ99"/>
<proteinExistence type="predicted"/>
<accession>A0A9N7UZ99</accession>
<evidence type="ECO:0000313" key="1">
    <source>
        <dbReference type="EMBL" id="CAB1439265.1"/>
    </source>
</evidence>
<name>A0A9N7UZ99_PLEPL</name>
<dbReference type="EMBL" id="CADEAL010002258">
    <property type="protein sequence ID" value="CAB1439265.1"/>
    <property type="molecule type" value="Genomic_DNA"/>
</dbReference>
<gene>
    <name evidence="1" type="ORF">PLEPLA_LOCUS27084</name>
</gene>
<reference evidence="1" key="1">
    <citation type="submission" date="2020-03" db="EMBL/GenBank/DDBJ databases">
        <authorList>
            <person name="Weist P."/>
        </authorList>
    </citation>
    <scope>NUCLEOTIDE SEQUENCE</scope>
</reference>
<evidence type="ECO:0000313" key="2">
    <source>
        <dbReference type="Proteomes" id="UP001153269"/>
    </source>
</evidence>
<sequence>MSQTNTRDTYRQTATSCTPEWWCRHRAAKPSAPVIPAYTEESGVLQVSVGVRGEPKLLTSSARAGVAGADGGCSQRADIDGEVGHIPYESAVYHGIQRQTTTHTRMNTYR</sequence>
<comment type="caution">
    <text evidence="1">The sequence shown here is derived from an EMBL/GenBank/DDBJ whole genome shotgun (WGS) entry which is preliminary data.</text>
</comment>
<protein>
    <submittedName>
        <fullName evidence="1">Uncharacterized protein</fullName>
    </submittedName>
</protein>
<organism evidence="1 2">
    <name type="scientific">Pleuronectes platessa</name>
    <name type="common">European plaice</name>
    <dbReference type="NCBI Taxonomy" id="8262"/>
    <lineage>
        <taxon>Eukaryota</taxon>
        <taxon>Metazoa</taxon>
        <taxon>Chordata</taxon>
        <taxon>Craniata</taxon>
        <taxon>Vertebrata</taxon>
        <taxon>Euteleostomi</taxon>
        <taxon>Actinopterygii</taxon>
        <taxon>Neopterygii</taxon>
        <taxon>Teleostei</taxon>
        <taxon>Neoteleostei</taxon>
        <taxon>Acanthomorphata</taxon>
        <taxon>Carangaria</taxon>
        <taxon>Pleuronectiformes</taxon>
        <taxon>Pleuronectoidei</taxon>
        <taxon>Pleuronectidae</taxon>
        <taxon>Pleuronectes</taxon>
    </lineage>
</organism>
<dbReference type="Proteomes" id="UP001153269">
    <property type="component" value="Unassembled WGS sequence"/>
</dbReference>
<keyword evidence="2" id="KW-1185">Reference proteome</keyword>